<dbReference type="Proteomes" id="UP000251960">
    <property type="component" value="Chromosome 8"/>
</dbReference>
<gene>
    <name evidence="1" type="ORF">Zm00014a_036917</name>
</gene>
<accession>A0A3L6DK80</accession>
<evidence type="ECO:0000313" key="1">
    <source>
        <dbReference type="EMBL" id="PWZ08889.1"/>
    </source>
</evidence>
<proteinExistence type="predicted"/>
<reference evidence="1" key="1">
    <citation type="journal article" date="2018" name="Nat. Genet.">
        <title>Extensive intraspecific gene order and gene structural variations between Mo17 and other maize genomes.</title>
        <authorList>
            <person name="Sun S."/>
            <person name="Zhou Y."/>
            <person name="Chen J."/>
            <person name="Shi J."/>
            <person name="Zhao H."/>
            <person name="Zhao H."/>
            <person name="Song W."/>
            <person name="Zhang M."/>
            <person name="Cui Y."/>
            <person name="Dong X."/>
            <person name="Liu H."/>
            <person name="Ma X."/>
            <person name="Jiao Y."/>
            <person name="Wang B."/>
            <person name="Wei X."/>
            <person name="Stein J.C."/>
            <person name="Glaubitz J.C."/>
            <person name="Lu F."/>
            <person name="Yu G."/>
            <person name="Liang C."/>
            <person name="Fengler K."/>
            <person name="Li B."/>
            <person name="Rafalski A."/>
            <person name="Schnable P.S."/>
            <person name="Ware D.H."/>
            <person name="Buckler E.S."/>
            <person name="Lai J."/>
        </authorList>
    </citation>
    <scope>NUCLEOTIDE SEQUENCE [LARGE SCALE GENOMIC DNA]</scope>
    <source>
        <tissue evidence="1">Seedling</tissue>
    </source>
</reference>
<protein>
    <submittedName>
        <fullName evidence="1">Uncharacterized protein</fullName>
    </submittedName>
</protein>
<name>A0A3L6DK80_MAIZE</name>
<dbReference type="EMBL" id="NCVQ01000009">
    <property type="protein sequence ID" value="PWZ08889.1"/>
    <property type="molecule type" value="Genomic_DNA"/>
</dbReference>
<organism evidence="1">
    <name type="scientific">Zea mays</name>
    <name type="common">Maize</name>
    <dbReference type="NCBI Taxonomy" id="4577"/>
    <lineage>
        <taxon>Eukaryota</taxon>
        <taxon>Viridiplantae</taxon>
        <taxon>Streptophyta</taxon>
        <taxon>Embryophyta</taxon>
        <taxon>Tracheophyta</taxon>
        <taxon>Spermatophyta</taxon>
        <taxon>Magnoliopsida</taxon>
        <taxon>Liliopsida</taxon>
        <taxon>Poales</taxon>
        <taxon>Poaceae</taxon>
        <taxon>PACMAD clade</taxon>
        <taxon>Panicoideae</taxon>
        <taxon>Andropogonodae</taxon>
        <taxon>Andropogoneae</taxon>
        <taxon>Tripsacinae</taxon>
        <taxon>Zea</taxon>
    </lineage>
</organism>
<sequence>MMRSKSSPPAQSSMTRCTELLSSYAPLSSTTPGWPDRWYMICTSRRTSSTSSLVDSFRLLMVLHANLCPVALCVHSDVTPNCPRPSSLPTA</sequence>
<dbReference type="AlphaFoldDB" id="A0A3L6DK80"/>
<comment type="caution">
    <text evidence="1">The sequence shown here is derived from an EMBL/GenBank/DDBJ whole genome shotgun (WGS) entry which is preliminary data.</text>
</comment>